<dbReference type="InterPro" id="IPR023546">
    <property type="entry name" value="MGMT"/>
</dbReference>
<proteinExistence type="inferred from homology"/>
<evidence type="ECO:0000259" key="9">
    <source>
        <dbReference type="Pfam" id="PF01035"/>
    </source>
</evidence>
<dbReference type="EC" id="2.1.1.63" evidence="8"/>
<dbReference type="SUPFAM" id="SSF53155">
    <property type="entry name" value="Methylated DNA-protein cysteine methyltransferase domain"/>
    <property type="match status" value="1"/>
</dbReference>
<evidence type="ECO:0000256" key="7">
    <source>
        <dbReference type="ARBA" id="ARBA00049348"/>
    </source>
</evidence>
<accession>A0ABZ3FNM4</accession>
<dbReference type="InterPro" id="IPR014048">
    <property type="entry name" value="MethylDNA_cys_MeTrfase_DNA-bd"/>
</dbReference>
<keyword evidence="12" id="KW-1185">Reference proteome</keyword>
<keyword evidence="3 8" id="KW-0489">Methyltransferase</keyword>
<organism evidence="11 12">
    <name type="scientific">Ammonicoccus fulvus</name>
    <dbReference type="NCBI Taxonomy" id="3138240"/>
    <lineage>
        <taxon>Bacteria</taxon>
        <taxon>Bacillati</taxon>
        <taxon>Actinomycetota</taxon>
        <taxon>Actinomycetes</taxon>
        <taxon>Propionibacteriales</taxon>
        <taxon>Propionibacteriaceae</taxon>
        <taxon>Ammonicoccus</taxon>
    </lineage>
</organism>
<dbReference type="Proteomes" id="UP001442841">
    <property type="component" value="Chromosome"/>
</dbReference>
<comment type="catalytic activity">
    <reaction evidence="7 8">
        <text>a 6-O-methyl-2'-deoxyguanosine in DNA + L-cysteinyl-[protein] = S-methyl-L-cysteinyl-[protein] + a 2'-deoxyguanosine in DNA</text>
        <dbReference type="Rhea" id="RHEA:24000"/>
        <dbReference type="Rhea" id="RHEA-COMP:10131"/>
        <dbReference type="Rhea" id="RHEA-COMP:10132"/>
        <dbReference type="Rhea" id="RHEA-COMP:11367"/>
        <dbReference type="Rhea" id="RHEA-COMP:11368"/>
        <dbReference type="ChEBI" id="CHEBI:29950"/>
        <dbReference type="ChEBI" id="CHEBI:82612"/>
        <dbReference type="ChEBI" id="CHEBI:85445"/>
        <dbReference type="ChEBI" id="CHEBI:85448"/>
        <dbReference type="EC" id="2.1.1.63"/>
    </reaction>
</comment>
<dbReference type="Gene3D" id="3.30.160.70">
    <property type="entry name" value="Methylated DNA-protein cysteine methyltransferase domain"/>
    <property type="match status" value="1"/>
</dbReference>
<dbReference type="InterPro" id="IPR008332">
    <property type="entry name" value="MethylG_MeTrfase_N"/>
</dbReference>
<sequence length="168" mass="18658">MNTFRHRRWDSPIGTYLLVVDDEGRLAGVYRDGQRHLPPEAVLGERDDSVAEEVVEQLRDYFAGTRRDFDLELAPRGTDFQREVWAGLREIGYGETTTYGELARRIGRPRASRAVGAATGRNPWSIVVPCHRLVGGNGSLTGYAGGLEAKEFLLSLESRGQVQPALDT</sequence>
<dbReference type="InterPro" id="IPR036217">
    <property type="entry name" value="MethylDNA_cys_MeTrfase_DNAb"/>
</dbReference>
<dbReference type="CDD" id="cd06445">
    <property type="entry name" value="ATase"/>
    <property type="match status" value="1"/>
</dbReference>
<evidence type="ECO:0000256" key="3">
    <source>
        <dbReference type="ARBA" id="ARBA00022603"/>
    </source>
</evidence>
<dbReference type="InterPro" id="IPR036388">
    <property type="entry name" value="WH-like_DNA-bd_sf"/>
</dbReference>
<evidence type="ECO:0000259" key="10">
    <source>
        <dbReference type="Pfam" id="PF02870"/>
    </source>
</evidence>
<dbReference type="EMBL" id="CP154795">
    <property type="protein sequence ID" value="XAN06467.1"/>
    <property type="molecule type" value="Genomic_DNA"/>
</dbReference>
<feature type="active site" description="Nucleophile; methyl group acceptor" evidence="8">
    <location>
        <position position="130"/>
    </location>
</feature>
<dbReference type="NCBIfam" id="TIGR00589">
    <property type="entry name" value="ogt"/>
    <property type="match status" value="1"/>
</dbReference>
<dbReference type="GO" id="GO:0032259">
    <property type="term" value="P:methylation"/>
    <property type="evidence" value="ECO:0007669"/>
    <property type="project" value="UniProtKB-KW"/>
</dbReference>
<dbReference type="Pfam" id="PF02870">
    <property type="entry name" value="Methyltransf_1N"/>
    <property type="match status" value="1"/>
</dbReference>
<dbReference type="InterPro" id="IPR036631">
    <property type="entry name" value="MGMT_N_sf"/>
</dbReference>
<feature type="domain" description="Methylated-DNA-[protein]-cysteine S-methyltransferase DNA binding" evidence="9">
    <location>
        <begin position="79"/>
        <end position="158"/>
    </location>
</feature>
<dbReference type="HAMAP" id="MF_00772">
    <property type="entry name" value="OGT"/>
    <property type="match status" value="1"/>
</dbReference>
<dbReference type="Pfam" id="PF01035">
    <property type="entry name" value="DNA_binding_1"/>
    <property type="match status" value="1"/>
</dbReference>
<keyword evidence="4 8" id="KW-0808">Transferase</keyword>
<comment type="similarity">
    <text evidence="8">Belongs to the MGMT family.</text>
</comment>
<dbReference type="SUPFAM" id="SSF46767">
    <property type="entry name" value="Methylated DNA-protein cysteine methyltransferase, C-terminal domain"/>
    <property type="match status" value="1"/>
</dbReference>
<dbReference type="RefSeq" id="WP_425307895.1">
    <property type="nucleotide sequence ID" value="NZ_CP154795.1"/>
</dbReference>
<reference evidence="11 12" key="1">
    <citation type="submission" date="2024-04" db="EMBL/GenBank/DDBJ databases">
        <title>Isolation of an actinomycete strain from pig manure.</title>
        <authorList>
            <person name="Gong T."/>
            <person name="Yu Z."/>
            <person name="An M."/>
            <person name="Wei C."/>
            <person name="Yang W."/>
            <person name="Liu L."/>
        </authorList>
    </citation>
    <scope>NUCLEOTIDE SEQUENCE [LARGE SCALE GENOMIC DNA]</scope>
    <source>
        <strain evidence="11 12">ZF39</strain>
    </source>
</reference>
<evidence type="ECO:0000256" key="1">
    <source>
        <dbReference type="ARBA" id="ARBA00001286"/>
    </source>
</evidence>
<comment type="function">
    <text evidence="8">Involved in the cellular defense against the biological effects of O6-methylguanine (O6-MeG) and O4-methylthymine (O4-MeT) in DNA. Repairs the methylated nucleobase in DNA by stoichiometrically transferring the methyl group to a cysteine residue in the enzyme. This is a suicide reaction: the enzyme is irreversibly inactivated.</text>
</comment>
<dbReference type="InterPro" id="IPR001497">
    <property type="entry name" value="MethylDNA_cys_MeTrfase_AS"/>
</dbReference>
<keyword evidence="5 8" id="KW-0227">DNA damage</keyword>
<dbReference type="PANTHER" id="PTHR10815:SF5">
    <property type="entry name" value="METHYLATED-DNA--PROTEIN-CYSTEINE METHYLTRANSFERASE"/>
    <property type="match status" value="1"/>
</dbReference>
<evidence type="ECO:0000256" key="4">
    <source>
        <dbReference type="ARBA" id="ARBA00022679"/>
    </source>
</evidence>
<comment type="catalytic activity">
    <reaction evidence="1 8">
        <text>a 4-O-methyl-thymidine in DNA + L-cysteinyl-[protein] = a thymidine in DNA + S-methyl-L-cysteinyl-[protein]</text>
        <dbReference type="Rhea" id="RHEA:53428"/>
        <dbReference type="Rhea" id="RHEA-COMP:10131"/>
        <dbReference type="Rhea" id="RHEA-COMP:10132"/>
        <dbReference type="Rhea" id="RHEA-COMP:13555"/>
        <dbReference type="Rhea" id="RHEA-COMP:13556"/>
        <dbReference type="ChEBI" id="CHEBI:29950"/>
        <dbReference type="ChEBI" id="CHEBI:82612"/>
        <dbReference type="ChEBI" id="CHEBI:137386"/>
        <dbReference type="ChEBI" id="CHEBI:137387"/>
        <dbReference type="EC" id="2.1.1.63"/>
    </reaction>
</comment>
<comment type="miscellaneous">
    <text evidence="8">This enzyme catalyzes only one turnover and therefore is not strictly catalytic. According to one definition, an enzyme is a biocatalyst that acts repeatedly and over many reaction cycles.</text>
</comment>
<dbReference type="PANTHER" id="PTHR10815">
    <property type="entry name" value="METHYLATED-DNA--PROTEIN-CYSTEINE METHYLTRANSFERASE"/>
    <property type="match status" value="1"/>
</dbReference>
<keyword evidence="2 8" id="KW-0963">Cytoplasm</keyword>
<comment type="subcellular location">
    <subcellularLocation>
        <location evidence="8">Cytoplasm</location>
    </subcellularLocation>
</comment>
<dbReference type="Gene3D" id="1.10.10.10">
    <property type="entry name" value="Winged helix-like DNA-binding domain superfamily/Winged helix DNA-binding domain"/>
    <property type="match status" value="1"/>
</dbReference>
<keyword evidence="6 8" id="KW-0234">DNA repair</keyword>
<name>A0ABZ3FNM4_9ACTN</name>
<protein>
    <recommendedName>
        <fullName evidence="8">Methylated-DNA--protein-cysteine methyltransferase</fullName>
        <ecNumber evidence="8">2.1.1.63</ecNumber>
    </recommendedName>
    <alternativeName>
        <fullName evidence="8">6-O-methylguanine-DNA methyltransferase</fullName>
        <shortName evidence="8">MGMT</shortName>
    </alternativeName>
    <alternativeName>
        <fullName evidence="8">O-6-methylguanine-DNA-alkyltransferase</fullName>
    </alternativeName>
</protein>
<evidence type="ECO:0000313" key="12">
    <source>
        <dbReference type="Proteomes" id="UP001442841"/>
    </source>
</evidence>
<evidence type="ECO:0000256" key="8">
    <source>
        <dbReference type="HAMAP-Rule" id="MF_00772"/>
    </source>
</evidence>
<dbReference type="PROSITE" id="PS00374">
    <property type="entry name" value="MGMT"/>
    <property type="match status" value="1"/>
</dbReference>
<evidence type="ECO:0000313" key="11">
    <source>
        <dbReference type="EMBL" id="XAN06467.1"/>
    </source>
</evidence>
<gene>
    <name evidence="11" type="ORF">AADG42_03785</name>
</gene>
<evidence type="ECO:0000256" key="6">
    <source>
        <dbReference type="ARBA" id="ARBA00023204"/>
    </source>
</evidence>
<dbReference type="GO" id="GO:0003908">
    <property type="term" value="F:methylated-DNA-[protein]-cysteine S-methyltransferase activity"/>
    <property type="evidence" value="ECO:0007669"/>
    <property type="project" value="UniProtKB-EC"/>
</dbReference>
<evidence type="ECO:0000256" key="2">
    <source>
        <dbReference type="ARBA" id="ARBA00022490"/>
    </source>
</evidence>
<feature type="domain" description="Methylguanine DNA methyltransferase ribonuclease-like" evidence="10">
    <location>
        <begin position="10"/>
        <end position="74"/>
    </location>
</feature>
<evidence type="ECO:0000256" key="5">
    <source>
        <dbReference type="ARBA" id="ARBA00022763"/>
    </source>
</evidence>